<feature type="non-terminal residue" evidence="1">
    <location>
        <position position="15"/>
    </location>
</feature>
<evidence type="ECO:0000313" key="2">
    <source>
        <dbReference type="Proteomes" id="UP000663838"/>
    </source>
</evidence>
<reference evidence="1" key="1">
    <citation type="submission" date="2021-02" db="EMBL/GenBank/DDBJ databases">
        <authorList>
            <person name="Nowell W R."/>
        </authorList>
    </citation>
    <scope>NUCLEOTIDE SEQUENCE</scope>
</reference>
<sequence length="15" mass="1525">MHLPASIPTTPSADS</sequence>
<dbReference type="Proteomes" id="UP000663838">
    <property type="component" value="Unassembled WGS sequence"/>
</dbReference>
<evidence type="ECO:0000313" key="1">
    <source>
        <dbReference type="EMBL" id="CAF4871457.1"/>
    </source>
</evidence>
<comment type="caution">
    <text evidence="1">The sequence shown here is derived from an EMBL/GenBank/DDBJ whole genome shotgun (WGS) entry which is preliminary data.</text>
</comment>
<protein>
    <submittedName>
        <fullName evidence="1">Uncharacterized protein</fullName>
    </submittedName>
</protein>
<name>A0A821T7B6_9BILA</name>
<dbReference type="EMBL" id="CAJOBS010003998">
    <property type="protein sequence ID" value="CAF4871457.1"/>
    <property type="molecule type" value="Genomic_DNA"/>
</dbReference>
<organism evidence="1 2">
    <name type="scientific">Rotaria socialis</name>
    <dbReference type="NCBI Taxonomy" id="392032"/>
    <lineage>
        <taxon>Eukaryota</taxon>
        <taxon>Metazoa</taxon>
        <taxon>Spiralia</taxon>
        <taxon>Gnathifera</taxon>
        <taxon>Rotifera</taxon>
        <taxon>Eurotatoria</taxon>
        <taxon>Bdelloidea</taxon>
        <taxon>Philodinida</taxon>
        <taxon>Philodinidae</taxon>
        <taxon>Rotaria</taxon>
    </lineage>
</organism>
<proteinExistence type="predicted"/>
<gene>
    <name evidence="1" type="ORF">TOA249_LOCUS28519</name>
</gene>
<accession>A0A821T7B6</accession>